<dbReference type="GO" id="GO:0009403">
    <property type="term" value="P:toxin biosynthetic process"/>
    <property type="evidence" value="ECO:0007669"/>
    <property type="project" value="InterPro"/>
</dbReference>
<feature type="transmembrane region" description="Helical" evidence="5">
    <location>
        <begin position="31"/>
        <end position="52"/>
    </location>
</feature>
<keyword evidence="7" id="KW-1185">Reference proteome</keyword>
<feature type="transmembrane region" description="Helical" evidence="5">
    <location>
        <begin position="7"/>
        <end position="25"/>
    </location>
</feature>
<keyword evidence="2 5" id="KW-0812">Transmembrane</keyword>
<dbReference type="OrthoDB" id="9810601at2"/>
<dbReference type="GO" id="GO:0016020">
    <property type="term" value="C:membrane"/>
    <property type="evidence" value="ECO:0007669"/>
    <property type="project" value="UniProtKB-SubCell"/>
</dbReference>
<evidence type="ECO:0000313" key="7">
    <source>
        <dbReference type="Proteomes" id="UP000002943"/>
    </source>
</evidence>
<evidence type="ECO:0000256" key="4">
    <source>
        <dbReference type="ARBA" id="ARBA00023136"/>
    </source>
</evidence>
<gene>
    <name evidence="6" type="ORF">VIBC2010_13989</name>
</gene>
<dbReference type="RefSeq" id="WP_009600199.1">
    <property type="nucleotide sequence ID" value="NZ_AEIU01000050.1"/>
</dbReference>
<dbReference type="PANTHER" id="PTHR36926">
    <property type="entry name" value="COLICIN V PRODUCTION PROTEIN"/>
    <property type="match status" value="1"/>
</dbReference>
<dbReference type="InterPro" id="IPR052719">
    <property type="entry name" value="CvpA-like"/>
</dbReference>
<keyword evidence="3 5" id="KW-1133">Transmembrane helix</keyword>
<sequence length="168" mass="18488">MNPLDIIILCVVSISALISLVRGFAKEALSLVIWFGAFFVASHYYTKLAVYFTNIKDEMFRNGAAIAALFIATLLVGALINYVISQLVEKTGLSGTDRVLGVVFGGVRGILIVSAALFFMDTFTSFPDSQWWRGSQLVPEFSRVIAPFFEHLQSTSSFLSGVQEHISH</sequence>
<dbReference type="AlphaFoldDB" id="E3BGV5"/>
<evidence type="ECO:0000313" key="6">
    <source>
        <dbReference type="EMBL" id="EFP97762.1"/>
    </source>
</evidence>
<dbReference type="EMBL" id="AEIU01000050">
    <property type="protein sequence ID" value="EFP97762.1"/>
    <property type="molecule type" value="Genomic_DNA"/>
</dbReference>
<dbReference type="eggNOG" id="COG1286">
    <property type="taxonomic scope" value="Bacteria"/>
</dbReference>
<dbReference type="Proteomes" id="UP000002943">
    <property type="component" value="Unassembled WGS sequence"/>
</dbReference>
<comment type="caution">
    <text evidence="6">The sequence shown here is derived from an EMBL/GenBank/DDBJ whole genome shotgun (WGS) entry which is preliminary data.</text>
</comment>
<organism evidence="6 7">
    <name type="scientific">Vibrio caribbeanicus ATCC BAA-2122</name>
    <dbReference type="NCBI Taxonomy" id="796620"/>
    <lineage>
        <taxon>Bacteria</taxon>
        <taxon>Pseudomonadati</taxon>
        <taxon>Pseudomonadota</taxon>
        <taxon>Gammaproteobacteria</taxon>
        <taxon>Vibrionales</taxon>
        <taxon>Vibrionaceae</taxon>
        <taxon>Vibrio</taxon>
    </lineage>
</organism>
<dbReference type="InterPro" id="IPR003825">
    <property type="entry name" value="Colicin-V_CvpA"/>
</dbReference>
<comment type="subcellular location">
    <subcellularLocation>
        <location evidence="1">Membrane</location>
        <topology evidence="1">Multi-pass membrane protein</topology>
    </subcellularLocation>
</comment>
<dbReference type="Pfam" id="PF02674">
    <property type="entry name" value="Colicin_V"/>
    <property type="match status" value="1"/>
</dbReference>
<evidence type="ECO:0000256" key="3">
    <source>
        <dbReference type="ARBA" id="ARBA00022989"/>
    </source>
</evidence>
<proteinExistence type="predicted"/>
<accession>E3BGV5</accession>
<feature type="transmembrane region" description="Helical" evidence="5">
    <location>
        <begin position="64"/>
        <end position="84"/>
    </location>
</feature>
<dbReference type="STRING" id="796620.VIBC2010_13989"/>
<name>E3BGV5_9VIBR</name>
<keyword evidence="4 5" id="KW-0472">Membrane</keyword>
<evidence type="ECO:0000256" key="2">
    <source>
        <dbReference type="ARBA" id="ARBA00022692"/>
    </source>
</evidence>
<protein>
    <submittedName>
        <fullName evidence="6">Bacteriocin production protein</fullName>
    </submittedName>
</protein>
<feature type="transmembrane region" description="Helical" evidence="5">
    <location>
        <begin position="99"/>
        <end position="120"/>
    </location>
</feature>
<evidence type="ECO:0000256" key="1">
    <source>
        <dbReference type="ARBA" id="ARBA00004141"/>
    </source>
</evidence>
<evidence type="ECO:0000256" key="5">
    <source>
        <dbReference type="SAM" id="Phobius"/>
    </source>
</evidence>
<dbReference type="PANTHER" id="PTHR36926:SF1">
    <property type="entry name" value="COLICIN V PRODUCTION PROTEIN"/>
    <property type="match status" value="1"/>
</dbReference>
<reference evidence="6 7" key="1">
    <citation type="journal article" date="2012" name="Int. J. Syst. Evol. Microbiol.">
        <title>Vibrio caribbeanicus sp. nov., isolated from the marine sponge Scleritoderma cyanea.</title>
        <authorList>
            <person name="Hoffmann M."/>
            <person name="Monday S.R."/>
            <person name="Allard M.W."/>
            <person name="Strain E.A."/>
            <person name="Whittaker P."/>
            <person name="Naum M."/>
            <person name="McCarthy P.J."/>
            <person name="Lopez J.V."/>
            <person name="Fischer M."/>
            <person name="Brown E.W."/>
        </authorList>
    </citation>
    <scope>NUCLEOTIDE SEQUENCE [LARGE SCALE GENOMIC DNA]</scope>
    <source>
        <strain evidence="6 7">ATCC BAA-2122</strain>
    </source>
</reference>